<sequence length="348" mass="39817">MPKPKINLVNNKNNYNNLLDIVINSRKPIIVAHRGASNIAPENSIPAIDEAAKMGYWGVELDVCSSSDGVLYLLHDGTLHRTTNGHGLITRKSSHIIDRLIINNGPNISSYPNLRLPRLENALIECKKDKLTPIFDIKFLSNRDRDLNTFLRIVRKHGYERKLLVHSFNYKDLEYLRSKDKTIILMPMVNPNRIIYGYRYIKSFGATEVDCNINYLNKRLVQQAHKDGLKVFCWTIDTPMDLNKALHLGVDFIYSDTFYPVIYTKKDTQVEHMGLNTSGFSGKNLSYIFVDGILNTKQQLSNSKSNMDLKGNDLKIGKHKVDIIQFNNNKTNGKVITHKTAYYEVKSK</sequence>
<evidence type="ECO:0000313" key="3">
    <source>
        <dbReference type="Proteomes" id="UP001564657"/>
    </source>
</evidence>
<name>A0ABV4BPL1_9CLOT</name>
<dbReference type="SUPFAM" id="SSF51695">
    <property type="entry name" value="PLC-like phosphodiesterases"/>
    <property type="match status" value="1"/>
</dbReference>
<dbReference type="InterPro" id="IPR017946">
    <property type="entry name" value="PLC-like_Pdiesterase_TIM-brl"/>
</dbReference>
<dbReference type="Proteomes" id="UP001564657">
    <property type="component" value="Unassembled WGS sequence"/>
</dbReference>
<dbReference type="InterPro" id="IPR030395">
    <property type="entry name" value="GP_PDE_dom"/>
</dbReference>
<keyword evidence="3" id="KW-1185">Reference proteome</keyword>
<dbReference type="PROSITE" id="PS51704">
    <property type="entry name" value="GP_PDE"/>
    <property type="match status" value="1"/>
</dbReference>
<gene>
    <name evidence="2" type="ORF">AB8U03_10955</name>
</gene>
<dbReference type="EMBL" id="JBGEWD010000009">
    <property type="protein sequence ID" value="MEY8000710.1"/>
    <property type="molecule type" value="Genomic_DNA"/>
</dbReference>
<dbReference type="Gene3D" id="3.20.20.190">
    <property type="entry name" value="Phosphatidylinositol (PI) phosphodiesterase"/>
    <property type="match status" value="1"/>
</dbReference>
<accession>A0ABV4BPL1</accession>
<dbReference type="Pfam" id="PF03009">
    <property type="entry name" value="GDPD"/>
    <property type="match status" value="1"/>
</dbReference>
<proteinExistence type="predicted"/>
<dbReference type="PANTHER" id="PTHR46211">
    <property type="entry name" value="GLYCEROPHOSPHORYL DIESTER PHOSPHODIESTERASE"/>
    <property type="match status" value="1"/>
</dbReference>
<organism evidence="2 3">
    <name type="scientific">Clostridium moutaii</name>
    <dbReference type="NCBI Taxonomy" id="3240932"/>
    <lineage>
        <taxon>Bacteria</taxon>
        <taxon>Bacillati</taxon>
        <taxon>Bacillota</taxon>
        <taxon>Clostridia</taxon>
        <taxon>Eubacteriales</taxon>
        <taxon>Clostridiaceae</taxon>
        <taxon>Clostridium</taxon>
    </lineage>
</organism>
<evidence type="ECO:0000259" key="1">
    <source>
        <dbReference type="PROSITE" id="PS51704"/>
    </source>
</evidence>
<dbReference type="RefSeq" id="WP_369704597.1">
    <property type="nucleotide sequence ID" value="NZ_JBGEWD010000009.1"/>
</dbReference>
<dbReference type="PANTHER" id="PTHR46211:SF14">
    <property type="entry name" value="GLYCEROPHOSPHODIESTER PHOSPHODIESTERASE"/>
    <property type="match status" value="1"/>
</dbReference>
<reference evidence="2 3" key="1">
    <citation type="submission" date="2024-08" db="EMBL/GenBank/DDBJ databases">
        <title>Clostridium lapicellarii sp. nov., and Clostridium renhuaiense sp. nov., two species isolated from the mud in a fermentation cellar used for producing sauce-flavour Chinese liquors.</title>
        <authorList>
            <person name="Yang F."/>
            <person name="Wang H."/>
            <person name="Chen L.Q."/>
            <person name="Zhou N."/>
            <person name="Lu J.J."/>
            <person name="Pu X.X."/>
            <person name="Wan B."/>
            <person name="Wang L."/>
            <person name="Liu S.J."/>
        </authorList>
    </citation>
    <scope>NUCLEOTIDE SEQUENCE [LARGE SCALE GENOMIC DNA]</scope>
    <source>
        <strain evidence="2 3">MT-5</strain>
    </source>
</reference>
<comment type="caution">
    <text evidence="2">The sequence shown here is derived from an EMBL/GenBank/DDBJ whole genome shotgun (WGS) entry which is preliminary data.</text>
</comment>
<feature type="domain" description="GP-PDE" evidence="1">
    <location>
        <begin position="28"/>
        <end position="265"/>
    </location>
</feature>
<evidence type="ECO:0000313" key="2">
    <source>
        <dbReference type="EMBL" id="MEY8000710.1"/>
    </source>
</evidence>
<protein>
    <submittedName>
        <fullName evidence="2">Glycerophosphodiester phosphodiesterase</fullName>
    </submittedName>
</protein>
<dbReference type="CDD" id="cd08556">
    <property type="entry name" value="GDPD"/>
    <property type="match status" value="1"/>
</dbReference>